<feature type="transmembrane region" description="Helical" evidence="1">
    <location>
        <begin position="63"/>
        <end position="79"/>
    </location>
</feature>
<name>X0YD29_9ZZZZ</name>
<comment type="caution">
    <text evidence="4">The sequence shown here is derived from an EMBL/GenBank/DDBJ whole genome shotgun (WGS) entry which is preliminary data.</text>
</comment>
<dbReference type="AlphaFoldDB" id="X0YD29"/>
<feature type="domain" description="LiaF transmembrane" evidence="3">
    <location>
        <begin position="14"/>
        <end position="106"/>
    </location>
</feature>
<dbReference type="InterPro" id="IPR024425">
    <property type="entry name" value="LiaF-like_C"/>
</dbReference>
<keyword evidence="1" id="KW-0472">Membrane</keyword>
<dbReference type="InterPro" id="IPR054331">
    <property type="entry name" value="LiaF_TM"/>
</dbReference>
<organism evidence="4">
    <name type="scientific">marine sediment metagenome</name>
    <dbReference type="NCBI Taxonomy" id="412755"/>
    <lineage>
        <taxon>unclassified sequences</taxon>
        <taxon>metagenomes</taxon>
        <taxon>ecological metagenomes</taxon>
    </lineage>
</organism>
<protein>
    <recommendedName>
        <fullName evidence="5">Cell wall-active antibiotics response LiaF-like C-terminal domain-containing protein</fullName>
    </recommendedName>
</protein>
<gene>
    <name evidence="4" type="ORF">S01H4_16070</name>
</gene>
<feature type="transmembrane region" description="Helical" evidence="1">
    <location>
        <begin position="9"/>
        <end position="28"/>
    </location>
</feature>
<reference evidence="4" key="1">
    <citation type="journal article" date="2014" name="Front. Microbiol.">
        <title>High frequency of phylogenetically diverse reductive dehalogenase-homologous genes in deep subseafloor sedimentary metagenomes.</title>
        <authorList>
            <person name="Kawai M."/>
            <person name="Futagami T."/>
            <person name="Toyoda A."/>
            <person name="Takaki Y."/>
            <person name="Nishi S."/>
            <person name="Hori S."/>
            <person name="Arai W."/>
            <person name="Tsubouchi T."/>
            <person name="Morono Y."/>
            <person name="Uchiyama I."/>
            <person name="Ito T."/>
            <person name="Fujiyama A."/>
            <person name="Inagaki F."/>
            <person name="Takami H."/>
        </authorList>
    </citation>
    <scope>NUCLEOTIDE SEQUENCE</scope>
    <source>
        <strain evidence="4">Expedition CK06-06</strain>
    </source>
</reference>
<dbReference type="Pfam" id="PF22570">
    <property type="entry name" value="LiaF-TM"/>
    <property type="match status" value="1"/>
</dbReference>
<feature type="domain" description="Cell wall-active antibiotics response LiaF-like C-terminal" evidence="2">
    <location>
        <begin position="132"/>
        <end position="234"/>
    </location>
</feature>
<evidence type="ECO:0000259" key="3">
    <source>
        <dbReference type="Pfam" id="PF22570"/>
    </source>
</evidence>
<evidence type="ECO:0000313" key="4">
    <source>
        <dbReference type="EMBL" id="GAG53764.1"/>
    </source>
</evidence>
<evidence type="ECO:0008006" key="5">
    <source>
        <dbReference type="Google" id="ProtNLM"/>
    </source>
</evidence>
<accession>X0YD29</accession>
<dbReference type="PANTHER" id="PTHR40763:SF5">
    <property type="entry name" value="MEMBRANE PROTEIN"/>
    <property type="match status" value="1"/>
</dbReference>
<feature type="transmembrane region" description="Helical" evidence="1">
    <location>
        <begin position="85"/>
        <end position="105"/>
    </location>
</feature>
<sequence>MEKKASINLDLKMIIGLVVICAGILFLLENMGVAIGVDMWDFWPVALILIGLSHISKPPETRHGFSGAIFIIVGVLFLLNNLDIIVFDIGTFWPIIVILIGMAIIKDAVWGGHKAPSSSNTFNLSFVLGGAEYKFASDQFKGGKVSAFMGGGTIDLRDADIQNDDIIIDAFVVMGGIEIRVPRNWHVNIEGTPILGGIDNKTVVMSKQEVAANPEKEIRKLTIKGMSIMGGIEVKN</sequence>
<keyword evidence="1" id="KW-0812">Transmembrane</keyword>
<dbReference type="EMBL" id="BART01007039">
    <property type="protein sequence ID" value="GAG53764.1"/>
    <property type="molecule type" value="Genomic_DNA"/>
</dbReference>
<evidence type="ECO:0000259" key="2">
    <source>
        <dbReference type="Pfam" id="PF09922"/>
    </source>
</evidence>
<keyword evidence="1" id="KW-1133">Transmembrane helix</keyword>
<evidence type="ECO:0000256" key="1">
    <source>
        <dbReference type="SAM" id="Phobius"/>
    </source>
</evidence>
<dbReference type="Pfam" id="PF09922">
    <property type="entry name" value="LiaF-like_C"/>
    <property type="match status" value="1"/>
</dbReference>
<dbReference type="PANTHER" id="PTHR40763">
    <property type="entry name" value="MEMBRANE PROTEIN-RELATED"/>
    <property type="match status" value="1"/>
</dbReference>
<proteinExistence type="predicted"/>
<feature type="transmembrane region" description="Helical" evidence="1">
    <location>
        <begin position="40"/>
        <end position="56"/>
    </location>
</feature>